<comment type="subcellular location">
    <subcellularLocation>
        <location evidence="1">Nucleus</location>
    </subcellularLocation>
</comment>
<evidence type="ECO:0000256" key="12">
    <source>
        <dbReference type="ARBA" id="ARBA00048679"/>
    </source>
</evidence>
<keyword evidence="5" id="KW-0547">Nucleotide-binding</keyword>
<evidence type="ECO:0000256" key="4">
    <source>
        <dbReference type="ARBA" id="ARBA00022679"/>
    </source>
</evidence>
<keyword evidence="8" id="KW-0067">ATP-binding</keyword>
<dbReference type="InterPro" id="IPR038980">
    <property type="entry name" value="ATM_plant"/>
</dbReference>
<reference evidence="15" key="1">
    <citation type="submission" date="2023-02" db="EMBL/GenBank/DDBJ databases">
        <title>Genome of toxic invasive species Heracleum sosnowskyi carries increased number of genes despite the absence of recent whole-genome duplications.</title>
        <authorList>
            <person name="Schelkunov M."/>
            <person name="Shtratnikova V."/>
            <person name="Makarenko M."/>
            <person name="Klepikova A."/>
            <person name="Omelchenko D."/>
            <person name="Novikova G."/>
            <person name="Obukhova E."/>
            <person name="Bogdanov V."/>
            <person name="Penin A."/>
            <person name="Logacheva M."/>
        </authorList>
    </citation>
    <scope>NUCLEOTIDE SEQUENCE</scope>
    <source>
        <strain evidence="15">Hsosn_3</strain>
        <tissue evidence="15">Leaf</tissue>
    </source>
</reference>
<dbReference type="GO" id="GO:0004674">
    <property type="term" value="F:protein serine/threonine kinase activity"/>
    <property type="evidence" value="ECO:0007669"/>
    <property type="project" value="UniProtKB-KW"/>
</dbReference>
<keyword evidence="7" id="KW-0418">Kinase</keyword>
<dbReference type="GO" id="GO:0005524">
    <property type="term" value="F:ATP binding"/>
    <property type="evidence" value="ECO:0007669"/>
    <property type="project" value="UniProtKB-KW"/>
</dbReference>
<evidence type="ECO:0000256" key="9">
    <source>
        <dbReference type="ARBA" id="ARBA00023242"/>
    </source>
</evidence>
<evidence type="ECO:0000256" key="2">
    <source>
        <dbReference type="ARBA" id="ARBA00012513"/>
    </source>
</evidence>
<dbReference type="InterPro" id="IPR000403">
    <property type="entry name" value="PI3/4_kinase_cat_dom"/>
</dbReference>
<evidence type="ECO:0000256" key="1">
    <source>
        <dbReference type="ARBA" id="ARBA00004123"/>
    </source>
</evidence>
<keyword evidence="6" id="KW-0227">DNA damage</keyword>
<evidence type="ECO:0000313" key="16">
    <source>
        <dbReference type="Proteomes" id="UP001237642"/>
    </source>
</evidence>
<evidence type="ECO:0000256" key="13">
    <source>
        <dbReference type="ARBA" id="ARBA00073111"/>
    </source>
</evidence>
<evidence type="ECO:0000256" key="10">
    <source>
        <dbReference type="ARBA" id="ARBA00023306"/>
    </source>
</evidence>
<evidence type="ECO:0000256" key="8">
    <source>
        <dbReference type="ARBA" id="ARBA00022840"/>
    </source>
</evidence>
<comment type="caution">
    <text evidence="15">The sequence shown here is derived from an EMBL/GenBank/DDBJ whole genome shotgun (WGS) entry which is preliminary data.</text>
</comment>
<comment type="catalytic activity">
    <reaction evidence="11">
        <text>L-threonyl-[protein] + ATP = O-phospho-L-threonyl-[protein] + ADP + H(+)</text>
        <dbReference type="Rhea" id="RHEA:46608"/>
        <dbReference type="Rhea" id="RHEA-COMP:11060"/>
        <dbReference type="Rhea" id="RHEA-COMP:11605"/>
        <dbReference type="ChEBI" id="CHEBI:15378"/>
        <dbReference type="ChEBI" id="CHEBI:30013"/>
        <dbReference type="ChEBI" id="CHEBI:30616"/>
        <dbReference type="ChEBI" id="CHEBI:61977"/>
        <dbReference type="ChEBI" id="CHEBI:456216"/>
        <dbReference type="EC" id="2.7.11.1"/>
    </reaction>
</comment>
<dbReference type="Gene3D" id="3.30.1010.10">
    <property type="entry name" value="Phosphatidylinositol 3-kinase Catalytic Subunit, Chain A, domain 4"/>
    <property type="match status" value="1"/>
</dbReference>
<evidence type="ECO:0000259" key="14">
    <source>
        <dbReference type="PROSITE" id="PS50290"/>
    </source>
</evidence>
<keyword evidence="10" id="KW-0131">Cell cycle</keyword>
<keyword evidence="3" id="KW-0723">Serine/threonine-protein kinase</keyword>
<keyword evidence="4" id="KW-0808">Transferase</keyword>
<evidence type="ECO:0000256" key="7">
    <source>
        <dbReference type="ARBA" id="ARBA00022777"/>
    </source>
</evidence>
<proteinExistence type="predicted"/>
<comment type="catalytic activity">
    <reaction evidence="12">
        <text>L-seryl-[protein] + ATP = O-phospho-L-seryl-[protein] + ADP + H(+)</text>
        <dbReference type="Rhea" id="RHEA:17989"/>
        <dbReference type="Rhea" id="RHEA-COMP:9863"/>
        <dbReference type="Rhea" id="RHEA-COMP:11604"/>
        <dbReference type="ChEBI" id="CHEBI:15378"/>
        <dbReference type="ChEBI" id="CHEBI:29999"/>
        <dbReference type="ChEBI" id="CHEBI:30616"/>
        <dbReference type="ChEBI" id="CHEBI:83421"/>
        <dbReference type="ChEBI" id="CHEBI:456216"/>
        <dbReference type="EC" id="2.7.11.1"/>
    </reaction>
</comment>
<dbReference type="AlphaFoldDB" id="A0AAD8GYI8"/>
<dbReference type="PROSITE" id="PS50290">
    <property type="entry name" value="PI3_4_KINASE_3"/>
    <property type="match status" value="1"/>
</dbReference>
<dbReference type="PANTHER" id="PTHR37079">
    <property type="entry name" value="SERINE/THREONINE-PROTEIN KINASE ATM"/>
    <property type="match status" value="1"/>
</dbReference>
<sequence length="260" mass="29483">MFIIIELPDTNKKVTLPRDIRRIRQLELVLVVTSTFPIDHSCHYHEGSFAHFKGLADSVTVMNGINAPKVVECLGSDGNKYRQLAKSGNDDPRQDAVMEIFFGLVNTFLQNHRDTWKWRLRIRTTYKVVCVTPSAGVLEWVSDTVPLGEYLIGSSTDHGMQNCPITQLLPGRSWWRYGYCSVNFAQVTRNLTLNSVSFIDHASPLGFLERTIKGIMYYRRALKLQAFHDMAKESVGVNGSELIGCNGLCGFGMYMQRAYY</sequence>
<keyword evidence="9" id="KW-0539">Nucleus</keyword>
<accession>A0AAD8GYI8</accession>
<organism evidence="15 16">
    <name type="scientific">Heracleum sosnowskyi</name>
    <dbReference type="NCBI Taxonomy" id="360622"/>
    <lineage>
        <taxon>Eukaryota</taxon>
        <taxon>Viridiplantae</taxon>
        <taxon>Streptophyta</taxon>
        <taxon>Embryophyta</taxon>
        <taxon>Tracheophyta</taxon>
        <taxon>Spermatophyta</taxon>
        <taxon>Magnoliopsida</taxon>
        <taxon>eudicotyledons</taxon>
        <taxon>Gunneridae</taxon>
        <taxon>Pentapetalae</taxon>
        <taxon>asterids</taxon>
        <taxon>campanulids</taxon>
        <taxon>Apiales</taxon>
        <taxon>Apiaceae</taxon>
        <taxon>Apioideae</taxon>
        <taxon>apioid superclade</taxon>
        <taxon>Tordylieae</taxon>
        <taxon>Tordyliinae</taxon>
        <taxon>Heracleum</taxon>
    </lineage>
</organism>
<dbReference type="EMBL" id="JAUIZM010000011">
    <property type="protein sequence ID" value="KAK1356350.1"/>
    <property type="molecule type" value="Genomic_DNA"/>
</dbReference>
<dbReference type="FunFam" id="3.30.1010.10:FF:000023">
    <property type="entry name" value="Serine/threonine-protein kinase ATM"/>
    <property type="match status" value="1"/>
</dbReference>
<dbReference type="Proteomes" id="UP001237642">
    <property type="component" value="Unassembled WGS sequence"/>
</dbReference>
<protein>
    <recommendedName>
        <fullName evidence="13">Serine/threonine-protein kinase ATM</fullName>
        <ecNumber evidence="2">2.7.11.1</ecNumber>
    </recommendedName>
</protein>
<evidence type="ECO:0000256" key="3">
    <source>
        <dbReference type="ARBA" id="ARBA00022527"/>
    </source>
</evidence>
<dbReference type="GO" id="GO:0005634">
    <property type="term" value="C:nucleus"/>
    <property type="evidence" value="ECO:0007669"/>
    <property type="project" value="UniProtKB-SubCell"/>
</dbReference>
<name>A0AAD8GYI8_9APIA</name>
<feature type="domain" description="PI3K/PI4K catalytic" evidence="14">
    <location>
        <begin position="55"/>
        <end position="260"/>
    </location>
</feature>
<dbReference type="EC" id="2.7.11.1" evidence="2"/>
<keyword evidence="16" id="KW-1185">Reference proteome</keyword>
<evidence type="ECO:0000313" key="15">
    <source>
        <dbReference type="EMBL" id="KAK1356350.1"/>
    </source>
</evidence>
<reference evidence="15" key="2">
    <citation type="submission" date="2023-05" db="EMBL/GenBank/DDBJ databases">
        <authorList>
            <person name="Schelkunov M.I."/>
        </authorList>
    </citation>
    <scope>NUCLEOTIDE SEQUENCE</scope>
    <source>
        <strain evidence="15">Hsosn_3</strain>
        <tissue evidence="15">Leaf</tissue>
    </source>
</reference>
<dbReference type="InterPro" id="IPR011009">
    <property type="entry name" value="Kinase-like_dom_sf"/>
</dbReference>
<dbReference type="SUPFAM" id="SSF56112">
    <property type="entry name" value="Protein kinase-like (PK-like)"/>
    <property type="match status" value="1"/>
</dbReference>
<gene>
    <name evidence="15" type="ORF">POM88_049606</name>
</gene>
<evidence type="ECO:0000256" key="6">
    <source>
        <dbReference type="ARBA" id="ARBA00022763"/>
    </source>
</evidence>
<evidence type="ECO:0000256" key="11">
    <source>
        <dbReference type="ARBA" id="ARBA00047899"/>
    </source>
</evidence>
<dbReference type="PANTHER" id="PTHR37079:SF4">
    <property type="entry name" value="SERINE_THREONINE-PROTEIN KINASE ATM"/>
    <property type="match status" value="1"/>
</dbReference>
<dbReference type="GO" id="GO:0006974">
    <property type="term" value="P:DNA damage response"/>
    <property type="evidence" value="ECO:0007669"/>
    <property type="project" value="UniProtKB-KW"/>
</dbReference>
<evidence type="ECO:0000256" key="5">
    <source>
        <dbReference type="ARBA" id="ARBA00022741"/>
    </source>
</evidence>